<feature type="transmembrane region" description="Helical" evidence="9">
    <location>
        <begin position="105"/>
        <end position="131"/>
    </location>
</feature>
<accession>A0A846ZQU1</accession>
<dbReference type="InterPro" id="IPR018107">
    <property type="entry name" value="Na-dicarboxylate_symporter_CS"/>
</dbReference>
<feature type="transmembrane region" description="Helical" evidence="9">
    <location>
        <begin position="364"/>
        <end position="383"/>
    </location>
</feature>
<evidence type="ECO:0000256" key="3">
    <source>
        <dbReference type="ARBA" id="ARBA00022475"/>
    </source>
</evidence>
<evidence type="ECO:0000313" key="11">
    <source>
        <dbReference type="Proteomes" id="UP000541636"/>
    </source>
</evidence>
<keyword evidence="3" id="KW-1003">Cell membrane</keyword>
<keyword evidence="2" id="KW-0813">Transport</keyword>
<dbReference type="Gene3D" id="1.10.3860.10">
    <property type="entry name" value="Sodium:dicarboxylate symporter"/>
    <property type="match status" value="1"/>
</dbReference>
<dbReference type="RefSeq" id="WP_113065603.1">
    <property type="nucleotide sequence ID" value="NZ_JAAZQD010000005.1"/>
</dbReference>
<feature type="transmembrane region" description="Helical" evidence="9">
    <location>
        <begin position="29"/>
        <end position="52"/>
    </location>
</feature>
<keyword evidence="4 9" id="KW-0812">Transmembrane</keyword>
<evidence type="ECO:0000313" key="10">
    <source>
        <dbReference type="EMBL" id="NKZ39801.1"/>
    </source>
</evidence>
<dbReference type="PROSITE" id="PS00714">
    <property type="entry name" value="NA_DICARBOXYL_SYMP_2"/>
    <property type="match status" value="1"/>
</dbReference>
<dbReference type="PANTHER" id="PTHR42865:SF7">
    <property type="entry name" value="PROTON_GLUTAMATE-ASPARTATE SYMPORTER"/>
    <property type="match status" value="1"/>
</dbReference>
<feature type="transmembrane region" description="Helical" evidence="9">
    <location>
        <begin position="259"/>
        <end position="282"/>
    </location>
</feature>
<dbReference type="PANTHER" id="PTHR42865">
    <property type="entry name" value="PROTON/GLUTAMATE-ASPARTATE SYMPORTER"/>
    <property type="match status" value="1"/>
</dbReference>
<evidence type="ECO:0000256" key="5">
    <source>
        <dbReference type="ARBA" id="ARBA00022847"/>
    </source>
</evidence>
<evidence type="ECO:0000256" key="8">
    <source>
        <dbReference type="SAM" id="MobiDB-lite"/>
    </source>
</evidence>
<proteinExistence type="predicted"/>
<evidence type="ECO:0000256" key="2">
    <source>
        <dbReference type="ARBA" id="ARBA00022448"/>
    </source>
</evidence>
<evidence type="ECO:0000256" key="1">
    <source>
        <dbReference type="ARBA" id="ARBA00004651"/>
    </source>
</evidence>
<evidence type="ECO:0000256" key="6">
    <source>
        <dbReference type="ARBA" id="ARBA00022989"/>
    </source>
</evidence>
<dbReference type="GO" id="GO:0015293">
    <property type="term" value="F:symporter activity"/>
    <property type="evidence" value="ECO:0007669"/>
    <property type="project" value="UniProtKB-KW"/>
</dbReference>
<evidence type="ECO:0000256" key="9">
    <source>
        <dbReference type="SAM" id="Phobius"/>
    </source>
</evidence>
<keyword evidence="11" id="KW-1185">Reference proteome</keyword>
<dbReference type="GO" id="GO:0005886">
    <property type="term" value="C:plasma membrane"/>
    <property type="evidence" value="ECO:0007669"/>
    <property type="project" value="UniProtKB-SubCell"/>
</dbReference>
<comment type="subcellular location">
    <subcellularLocation>
        <location evidence="1">Cell membrane</location>
        <topology evidence="1">Multi-pass membrane protein</topology>
    </subcellularLocation>
</comment>
<feature type="transmembrane region" description="Helical" evidence="9">
    <location>
        <begin position="72"/>
        <end position="93"/>
    </location>
</feature>
<dbReference type="Proteomes" id="UP000541636">
    <property type="component" value="Unassembled WGS sequence"/>
</dbReference>
<comment type="caution">
    <text evidence="10">The sequence shown here is derived from an EMBL/GenBank/DDBJ whole genome shotgun (WGS) entry which is preliminary data.</text>
</comment>
<dbReference type="EMBL" id="JAAZQD010000005">
    <property type="protein sequence ID" value="NKZ39801.1"/>
    <property type="molecule type" value="Genomic_DNA"/>
</dbReference>
<gene>
    <name evidence="10" type="ORF">HF690_12665</name>
</gene>
<dbReference type="SUPFAM" id="SSF118215">
    <property type="entry name" value="Proton glutamate symport protein"/>
    <property type="match status" value="1"/>
</dbReference>
<evidence type="ECO:0000256" key="7">
    <source>
        <dbReference type="ARBA" id="ARBA00023136"/>
    </source>
</evidence>
<organism evidence="10 11">
    <name type="scientific">Oleiagrimonas citrea</name>
    <dbReference type="NCBI Taxonomy" id="1665687"/>
    <lineage>
        <taxon>Bacteria</taxon>
        <taxon>Pseudomonadati</taxon>
        <taxon>Pseudomonadota</taxon>
        <taxon>Gammaproteobacteria</taxon>
        <taxon>Lysobacterales</taxon>
        <taxon>Rhodanobacteraceae</taxon>
        <taxon>Oleiagrimonas</taxon>
    </lineage>
</organism>
<dbReference type="Pfam" id="PF00375">
    <property type="entry name" value="SDF"/>
    <property type="match status" value="1"/>
</dbReference>
<keyword evidence="6 9" id="KW-1133">Transmembrane helix</keyword>
<feature type="transmembrane region" description="Helical" evidence="9">
    <location>
        <begin position="389"/>
        <end position="414"/>
    </location>
</feature>
<dbReference type="GO" id="GO:0006835">
    <property type="term" value="P:dicarboxylic acid transport"/>
    <property type="evidence" value="ECO:0007669"/>
    <property type="project" value="TreeGrafter"/>
</dbReference>
<sequence length="464" mass="48660">MQNDRARRLHPRSLAYLSSYLDKLTKGRLWLKVIIGMVLGVATGIVLGPTVGLVAPDTASAIGNWLALPGRLFLLLIQMIVIPLVFASVIRGLTSGGSLEQLRSLGLRVTLYFVFTTTVAISIGLAVALIIKPGHYIDSAMVQQAIGSSPAQALPTTVPGMPGLSELPQKLITILPSNPLTSMVEGQMLQVVLFAIIFGVALVMMPASKSKPMLDVLGSLLEVCMTVVRVAMRLAPYAVFGLMTQLTTKIGLDALLGMAVYVGTVLLGLALLLGFYLAVVLVVGRTRPIQFLSAAREVMLLAFSTSSSAAVLPVTMKTAQEKLHIRSSVAQFVIPLGATVNMDGTALYQGVAAIFLAQVFGVDIGTGGMLLIIITAVGASIGAPATPGVGIVILAMVLESANIPVAGIALLLGVDRVLDMSRTSVNVCGDLAASTVMDRWLPSEDNTPAGPINRRTPSLDETEA</sequence>
<reference evidence="10 11" key="1">
    <citation type="journal article" date="2017" name="Int. J. Syst. Evol. Microbiol.">
        <title>Oleiagrimonas citrea sp. nov., a marine bacterium isolated from tidal flat sediment and emended description of the genus Oleiagrimonas Fang et al. 2015 and Oleiagrimonas soli.</title>
        <authorList>
            <person name="Yang S.H."/>
            <person name="Seo H.S."/>
            <person name="Seong C.N."/>
            <person name="Kwon K.K."/>
        </authorList>
    </citation>
    <scope>NUCLEOTIDE SEQUENCE [LARGE SCALE GENOMIC DNA]</scope>
    <source>
        <strain evidence="10 11">MEBiC09124</strain>
    </source>
</reference>
<dbReference type="InterPro" id="IPR036458">
    <property type="entry name" value="Na:dicarbo_symporter_sf"/>
</dbReference>
<keyword evidence="5" id="KW-0769">Symport</keyword>
<name>A0A846ZQU1_9GAMM</name>
<keyword evidence="7 9" id="KW-0472">Membrane</keyword>
<protein>
    <submittedName>
        <fullName evidence="10">Dicarboxylate/amino acid:cation symporter</fullName>
    </submittedName>
</protein>
<dbReference type="PRINTS" id="PR00173">
    <property type="entry name" value="EDTRNSPORT"/>
</dbReference>
<feature type="transmembrane region" description="Helical" evidence="9">
    <location>
        <begin position="188"/>
        <end position="207"/>
    </location>
</feature>
<feature type="region of interest" description="Disordered" evidence="8">
    <location>
        <begin position="442"/>
        <end position="464"/>
    </location>
</feature>
<dbReference type="InterPro" id="IPR001991">
    <property type="entry name" value="Na-dicarboxylate_symporter"/>
</dbReference>
<dbReference type="AlphaFoldDB" id="A0A846ZQU1"/>
<evidence type="ECO:0000256" key="4">
    <source>
        <dbReference type="ARBA" id="ARBA00022692"/>
    </source>
</evidence>
<dbReference type="FunFam" id="1.10.3860.10:FF:000001">
    <property type="entry name" value="C4-dicarboxylate transport protein"/>
    <property type="match status" value="1"/>
</dbReference>